<dbReference type="AlphaFoldDB" id="A0A2T0XPT7"/>
<keyword evidence="1" id="KW-0732">Signal</keyword>
<dbReference type="SMART" id="SM00867">
    <property type="entry name" value="YceI"/>
    <property type="match status" value="1"/>
</dbReference>
<dbReference type="PANTHER" id="PTHR34406">
    <property type="entry name" value="PROTEIN YCEI"/>
    <property type="match status" value="1"/>
</dbReference>
<dbReference type="InterPro" id="IPR007372">
    <property type="entry name" value="Lipid/polyisoprenoid-bd_YceI"/>
</dbReference>
<sequence length="192" mass="20634">MTRFALQTLLIIALTIISTTATKAQTLNLTGNKNSVVVTGTSSLHDWEMVLSDFRATAEVTQNDDGSFTLTKAGLTGDANKLSSDNSMMDKKAHEALEAKKAPALTFRQSAPLNIQAGNDKKVQIKGNLTIAGETRPVSLPINLSYQESGNITVKGTATIQMSDYEMDPPTAMFGTIKTGDEVKVNINLELK</sequence>
<feature type="domain" description="Lipid/polyisoprenoid-binding YceI-like" evidence="2">
    <location>
        <begin position="26"/>
        <end position="192"/>
    </location>
</feature>
<dbReference type="PROSITE" id="PS00430">
    <property type="entry name" value="TONB_DEPENDENT_REC_1"/>
    <property type="match status" value="1"/>
</dbReference>
<dbReference type="PANTHER" id="PTHR34406:SF1">
    <property type="entry name" value="PROTEIN YCEI"/>
    <property type="match status" value="1"/>
</dbReference>
<dbReference type="STRING" id="1168289.GCA_000259075_00694"/>
<dbReference type="OrthoDB" id="9794147at2"/>
<gene>
    <name evidence="3" type="ORF">DFO77_11929</name>
</gene>
<dbReference type="Proteomes" id="UP000252733">
    <property type="component" value="Unassembled WGS sequence"/>
</dbReference>
<dbReference type="InterPro" id="IPR010916">
    <property type="entry name" value="TonB_box_CS"/>
</dbReference>
<feature type="signal peptide" evidence="1">
    <location>
        <begin position="1"/>
        <end position="23"/>
    </location>
</feature>
<evidence type="ECO:0000313" key="3">
    <source>
        <dbReference type="EMBL" id="RCW31063.1"/>
    </source>
</evidence>
<dbReference type="Pfam" id="PF04264">
    <property type="entry name" value="YceI"/>
    <property type="match status" value="1"/>
</dbReference>
<dbReference type="RefSeq" id="WP_106152325.1">
    <property type="nucleotide sequence ID" value="NZ_PVTS01000004.1"/>
</dbReference>
<comment type="caution">
    <text evidence="3">The sequence shown here is derived from an EMBL/GenBank/DDBJ whole genome shotgun (WGS) entry which is preliminary data.</text>
</comment>
<reference evidence="3 4" key="1">
    <citation type="submission" date="2018-07" db="EMBL/GenBank/DDBJ databases">
        <title>Freshwater and sediment microbial communities from various areas in North America, analyzing microbe dynamics in response to fracking.</title>
        <authorList>
            <person name="Lamendella R."/>
        </authorList>
    </citation>
    <scope>NUCLEOTIDE SEQUENCE [LARGE SCALE GENOMIC DNA]</scope>
    <source>
        <strain evidence="3 4">160A</strain>
    </source>
</reference>
<dbReference type="SUPFAM" id="SSF101874">
    <property type="entry name" value="YceI-like"/>
    <property type="match status" value="1"/>
</dbReference>
<dbReference type="EMBL" id="QPIZ01000019">
    <property type="protein sequence ID" value="RCW31063.1"/>
    <property type="molecule type" value="Genomic_DNA"/>
</dbReference>
<proteinExistence type="predicted"/>
<organism evidence="3 4">
    <name type="scientific">Marinilabilia salmonicolor</name>
    <dbReference type="NCBI Taxonomy" id="989"/>
    <lineage>
        <taxon>Bacteria</taxon>
        <taxon>Pseudomonadati</taxon>
        <taxon>Bacteroidota</taxon>
        <taxon>Bacteroidia</taxon>
        <taxon>Marinilabiliales</taxon>
        <taxon>Marinilabiliaceae</taxon>
        <taxon>Marinilabilia</taxon>
    </lineage>
</organism>
<keyword evidence="4" id="KW-1185">Reference proteome</keyword>
<feature type="chain" id="PRO_5030056688" evidence="1">
    <location>
        <begin position="24"/>
        <end position="192"/>
    </location>
</feature>
<name>A0A2T0XPT7_9BACT</name>
<evidence type="ECO:0000256" key="1">
    <source>
        <dbReference type="SAM" id="SignalP"/>
    </source>
</evidence>
<evidence type="ECO:0000313" key="4">
    <source>
        <dbReference type="Proteomes" id="UP000252733"/>
    </source>
</evidence>
<dbReference type="InterPro" id="IPR036761">
    <property type="entry name" value="TTHA0802/YceI-like_sf"/>
</dbReference>
<dbReference type="Gene3D" id="2.40.128.110">
    <property type="entry name" value="Lipid/polyisoprenoid-binding, YceI-like"/>
    <property type="match status" value="1"/>
</dbReference>
<protein>
    <submittedName>
        <fullName evidence="3">YceI-like domain-containing protein</fullName>
    </submittedName>
</protein>
<accession>A0A2T0XPT7</accession>
<evidence type="ECO:0000259" key="2">
    <source>
        <dbReference type="SMART" id="SM00867"/>
    </source>
</evidence>